<evidence type="ECO:0000256" key="1">
    <source>
        <dbReference type="ARBA" id="ARBA00004123"/>
    </source>
</evidence>
<feature type="domain" description="OVATE" evidence="8">
    <location>
        <begin position="364"/>
        <end position="423"/>
    </location>
</feature>
<accession>A0AAD9TUQ6</accession>
<evidence type="ECO:0000256" key="6">
    <source>
        <dbReference type="RuleBase" id="RU367028"/>
    </source>
</evidence>
<dbReference type="Proteomes" id="UP001280121">
    <property type="component" value="Unassembled WGS sequence"/>
</dbReference>
<proteinExistence type="predicted"/>
<sequence length="437" mass="49902">MKWGKKILTSQSSESNSRPSLISHVFPIPWLSKFKQKSSSNVETKPGKGKREGKRNSVIMGSPKRATDGGGRFYAGEGDDFWRLSFGEEDVEGKTAGNVLRSAWYDYNNRPEVQHSRCHSCGSNAPTLMGNEEIQKFNNLILGAGKMRELCREVEISQELNTSKSKHQAVIKTPRLKAEKGRTLRQLNQRISEDRWLKLEGNSNETKQKSTKSVEKVELGFEPLRKVPKMMGENCKLMSADLKPHHYVSSINSRSSHLTTIKEDDAFAAQGLNGSYGISAEKMSSEWENLKGMKIKELKTKNENQRKSLYISRELQRRRTKQGGKVKVSSPRIKALEEMKKAKSKMKGKEKIMEGRTALDSFAVVKCSFDPQKDFRDSMIEMIMEKRISQPEGLEELLACYLTLNSDEYHDLIIKVFRQVWFDLNQICFDSELQNEK</sequence>
<dbReference type="NCBIfam" id="TIGR01568">
    <property type="entry name" value="A_thal_3678"/>
    <property type="match status" value="1"/>
</dbReference>
<comment type="caution">
    <text evidence="9">The sequence shown here is derived from an EMBL/GenBank/DDBJ whole genome shotgun (WGS) entry which is preliminary data.</text>
</comment>
<feature type="region of interest" description="Disordered" evidence="7">
    <location>
        <begin position="36"/>
        <end position="70"/>
    </location>
</feature>
<keyword evidence="5 6" id="KW-0539">Nucleus</keyword>
<gene>
    <name evidence="9" type="ORF">Ddye_024325</name>
</gene>
<feature type="compositionally biased region" description="Polar residues" evidence="7">
    <location>
        <begin position="8"/>
        <end position="20"/>
    </location>
</feature>
<keyword evidence="4 6" id="KW-0804">Transcription</keyword>
<evidence type="ECO:0000313" key="9">
    <source>
        <dbReference type="EMBL" id="KAK2642562.1"/>
    </source>
</evidence>
<protein>
    <recommendedName>
        <fullName evidence="6">Transcription repressor</fullName>
    </recommendedName>
    <alternativeName>
        <fullName evidence="6">Ovate family protein</fullName>
    </alternativeName>
</protein>
<evidence type="ECO:0000256" key="5">
    <source>
        <dbReference type="ARBA" id="ARBA00023242"/>
    </source>
</evidence>
<evidence type="ECO:0000313" key="10">
    <source>
        <dbReference type="Proteomes" id="UP001280121"/>
    </source>
</evidence>
<dbReference type="InterPro" id="IPR006458">
    <property type="entry name" value="Ovate_C"/>
</dbReference>
<organism evidence="9 10">
    <name type="scientific">Dipteronia dyeriana</name>
    <dbReference type="NCBI Taxonomy" id="168575"/>
    <lineage>
        <taxon>Eukaryota</taxon>
        <taxon>Viridiplantae</taxon>
        <taxon>Streptophyta</taxon>
        <taxon>Embryophyta</taxon>
        <taxon>Tracheophyta</taxon>
        <taxon>Spermatophyta</taxon>
        <taxon>Magnoliopsida</taxon>
        <taxon>eudicotyledons</taxon>
        <taxon>Gunneridae</taxon>
        <taxon>Pentapetalae</taxon>
        <taxon>rosids</taxon>
        <taxon>malvids</taxon>
        <taxon>Sapindales</taxon>
        <taxon>Sapindaceae</taxon>
        <taxon>Hippocastanoideae</taxon>
        <taxon>Acereae</taxon>
        <taxon>Dipteronia</taxon>
    </lineage>
</organism>
<dbReference type="PROSITE" id="PS51754">
    <property type="entry name" value="OVATE"/>
    <property type="match status" value="1"/>
</dbReference>
<dbReference type="GO" id="GO:0045892">
    <property type="term" value="P:negative regulation of DNA-templated transcription"/>
    <property type="evidence" value="ECO:0007669"/>
    <property type="project" value="UniProtKB-UniRule"/>
</dbReference>
<evidence type="ECO:0000259" key="8">
    <source>
        <dbReference type="PROSITE" id="PS51754"/>
    </source>
</evidence>
<reference evidence="9" key="1">
    <citation type="journal article" date="2023" name="Plant J.">
        <title>Genome sequences and population genomics provide insights into the demographic history, inbreeding, and mutation load of two 'living fossil' tree species of Dipteronia.</title>
        <authorList>
            <person name="Feng Y."/>
            <person name="Comes H.P."/>
            <person name="Chen J."/>
            <person name="Zhu S."/>
            <person name="Lu R."/>
            <person name="Zhang X."/>
            <person name="Li P."/>
            <person name="Qiu J."/>
            <person name="Olsen K.M."/>
            <person name="Qiu Y."/>
        </authorList>
    </citation>
    <scope>NUCLEOTIDE SEQUENCE</scope>
    <source>
        <strain evidence="9">KIB01</strain>
    </source>
</reference>
<keyword evidence="2 6" id="KW-0678">Repressor</keyword>
<dbReference type="GO" id="GO:0005634">
    <property type="term" value="C:nucleus"/>
    <property type="evidence" value="ECO:0007669"/>
    <property type="project" value="UniProtKB-SubCell"/>
</dbReference>
<evidence type="ECO:0000256" key="4">
    <source>
        <dbReference type="ARBA" id="ARBA00023163"/>
    </source>
</evidence>
<comment type="function">
    <text evidence="6">Transcriptional repressor that regulates multiple aspects of plant growth and development.</text>
</comment>
<dbReference type="AlphaFoldDB" id="A0AAD9TUQ6"/>
<keyword evidence="10" id="KW-1185">Reference proteome</keyword>
<dbReference type="PANTHER" id="PTHR33057">
    <property type="entry name" value="TRANSCRIPTION REPRESSOR OFP7-RELATED"/>
    <property type="match status" value="1"/>
</dbReference>
<keyword evidence="3 6" id="KW-0805">Transcription regulation</keyword>
<dbReference type="Pfam" id="PF04844">
    <property type="entry name" value="Ovate"/>
    <property type="match status" value="1"/>
</dbReference>
<name>A0AAD9TUQ6_9ROSI</name>
<dbReference type="InterPro" id="IPR038933">
    <property type="entry name" value="Ovate"/>
</dbReference>
<dbReference type="PANTHER" id="PTHR33057:SF82">
    <property type="entry name" value="TRANSCRIPTION REPRESSOR OFP5"/>
    <property type="match status" value="1"/>
</dbReference>
<evidence type="ECO:0000256" key="3">
    <source>
        <dbReference type="ARBA" id="ARBA00023015"/>
    </source>
</evidence>
<evidence type="ECO:0000256" key="7">
    <source>
        <dbReference type="SAM" id="MobiDB-lite"/>
    </source>
</evidence>
<comment type="subcellular location">
    <subcellularLocation>
        <location evidence="1 6">Nucleus</location>
    </subcellularLocation>
</comment>
<feature type="region of interest" description="Disordered" evidence="7">
    <location>
        <begin position="1"/>
        <end position="20"/>
    </location>
</feature>
<dbReference type="EMBL" id="JANJYI010000007">
    <property type="protein sequence ID" value="KAK2642562.1"/>
    <property type="molecule type" value="Genomic_DNA"/>
</dbReference>
<evidence type="ECO:0000256" key="2">
    <source>
        <dbReference type="ARBA" id="ARBA00022491"/>
    </source>
</evidence>